<keyword evidence="5" id="KW-0288">FMN</keyword>
<comment type="catalytic activity">
    <reaction evidence="10">
        <text>3 propionate 3-nitronate + 3 O2 + H2O = 3 3-oxopropanoate + 2 nitrate + nitrite + H2O2 + 3 H(+)</text>
        <dbReference type="Rhea" id="RHEA:57332"/>
        <dbReference type="ChEBI" id="CHEBI:15377"/>
        <dbReference type="ChEBI" id="CHEBI:15378"/>
        <dbReference type="ChEBI" id="CHEBI:15379"/>
        <dbReference type="ChEBI" id="CHEBI:16240"/>
        <dbReference type="ChEBI" id="CHEBI:16301"/>
        <dbReference type="ChEBI" id="CHEBI:17632"/>
        <dbReference type="ChEBI" id="CHEBI:33190"/>
        <dbReference type="ChEBI" id="CHEBI:136067"/>
    </reaction>
</comment>
<evidence type="ECO:0000256" key="4">
    <source>
        <dbReference type="ARBA" id="ARBA00022630"/>
    </source>
</evidence>
<dbReference type="RefSeq" id="WP_091641501.1">
    <property type="nucleotide sequence ID" value="NZ_FOEG01000002.1"/>
</dbReference>
<evidence type="ECO:0000256" key="5">
    <source>
        <dbReference type="ARBA" id="ARBA00022643"/>
    </source>
</evidence>
<evidence type="ECO:0000256" key="10">
    <source>
        <dbReference type="ARBA" id="ARBA00049401"/>
    </source>
</evidence>
<evidence type="ECO:0000256" key="2">
    <source>
        <dbReference type="ARBA" id="ARBA00009881"/>
    </source>
</evidence>
<dbReference type="CDD" id="cd04730">
    <property type="entry name" value="NPD_like"/>
    <property type="match status" value="1"/>
</dbReference>
<dbReference type="InterPro" id="IPR013785">
    <property type="entry name" value="Aldolase_TIM"/>
</dbReference>
<dbReference type="FunFam" id="3.20.20.70:FF:000154">
    <property type="entry name" value="Probable nitronate monooxygenase"/>
    <property type="match status" value="1"/>
</dbReference>
<keyword evidence="3" id="KW-0216">Detoxification</keyword>
<keyword evidence="8 12" id="KW-0503">Monooxygenase</keyword>
<keyword evidence="6" id="KW-0547">Nucleotide-binding</keyword>
<comment type="similarity">
    <text evidence="2">Belongs to the nitronate monooxygenase family. NMO class I subfamily.</text>
</comment>
<dbReference type="EMBL" id="FOEG01000002">
    <property type="protein sequence ID" value="SEO74188.1"/>
    <property type="molecule type" value="Genomic_DNA"/>
</dbReference>
<organism evidence="12 13">
    <name type="scientific">Aquisalimonas asiatica</name>
    <dbReference type="NCBI Taxonomy" id="406100"/>
    <lineage>
        <taxon>Bacteria</taxon>
        <taxon>Pseudomonadati</taxon>
        <taxon>Pseudomonadota</taxon>
        <taxon>Gammaproteobacteria</taxon>
        <taxon>Chromatiales</taxon>
        <taxon>Ectothiorhodospiraceae</taxon>
        <taxon>Aquisalimonas</taxon>
    </lineage>
</organism>
<reference evidence="12 13" key="1">
    <citation type="submission" date="2016-10" db="EMBL/GenBank/DDBJ databases">
        <authorList>
            <person name="de Groot N.N."/>
        </authorList>
    </citation>
    <scope>NUCLEOTIDE SEQUENCE [LARGE SCALE GENOMIC DNA]</scope>
    <source>
        <strain evidence="12 13">CGMCC 1.6291</strain>
    </source>
</reference>
<sequence length="358" mass="36949">MNTSPIQRTERFCDAYGLNAPILLAPMAGACPVGLSVAVANGGGMGAMGALVSSPDAIQSWADSFRAGSDGPFQLNLWIPDPPPHRDAEAEARMRAFLADWGPEVPASAADTPLPDFDAQCEALLQARPTVVSSIMGVFPPAFVQRCKEHGIRWFATATTLGEAKEAQAAGADAVIAQGAEAGGHRGAFNPAAGERQTVGLFALVPRLADHLDIPVIAAGGIGDGRGIAAALTLGASAVVIGTGFLRCPEAATHPSWADALSGLEPEDTMLTRALTGRAARAIATDFAQTMAAPTAPPARPYPVQRHLTGPMKQAGSDANDVHRMQAWAGQAAAMATTEPAADHVTGLWREAMRQLGG</sequence>
<dbReference type="PANTHER" id="PTHR42747:SF3">
    <property type="entry name" value="NITRONATE MONOOXYGENASE-RELATED"/>
    <property type="match status" value="1"/>
</dbReference>
<gene>
    <name evidence="12" type="ORF">SAMN04488052_102533</name>
</gene>
<dbReference type="PANTHER" id="PTHR42747">
    <property type="entry name" value="NITRONATE MONOOXYGENASE-RELATED"/>
    <property type="match status" value="1"/>
</dbReference>
<evidence type="ECO:0000256" key="8">
    <source>
        <dbReference type="ARBA" id="ARBA00023033"/>
    </source>
</evidence>
<dbReference type="GO" id="GO:0000166">
    <property type="term" value="F:nucleotide binding"/>
    <property type="evidence" value="ECO:0007669"/>
    <property type="project" value="UniProtKB-KW"/>
</dbReference>
<protein>
    <recommendedName>
        <fullName evidence="11">Nitronate monooxygenase</fullName>
    </recommendedName>
    <alternativeName>
        <fullName evidence="9">Propionate 3-nitronate monooxygenase</fullName>
    </alternativeName>
</protein>
<dbReference type="SUPFAM" id="SSF51412">
    <property type="entry name" value="Inosine monophosphate dehydrogenase (IMPDH)"/>
    <property type="match status" value="1"/>
</dbReference>
<dbReference type="Pfam" id="PF03060">
    <property type="entry name" value="NMO"/>
    <property type="match status" value="1"/>
</dbReference>
<keyword evidence="13" id="KW-1185">Reference proteome</keyword>
<evidence type="ECO:0000256" key="1">
    <source>
        <dbReference type="ARBA" id="ARBA00001917"/>
    </source>
</evidence>
<dbReference type="STRING" id="406100.SAMN04488052_102533"/>
<keyword evidence="7" id="KW-0560">Oxidoreductase</keyword>
<evidence type="ECO:0000313" key="12">
    <source>
        <dbReference type="EMBL" id="SEO74188.1"/>
    </source>
</evidence>
<dbReference type="OrthoDB" id="9778912at2"/>
<dbReference type="AlphaFoldDB" id="A0A1H8S7B2"/>
<evidence type="ECO:0000256" key="3">
    <source>
        <dbReference type="ARBA" id="ARBA00022575"/>
    </source>
</evidence>
<dbReference type="GO" id="GO:0009636">
    <property type="term" value="P:response to toxic substance"/>
    <property type="evidence" value="ECO:0007669"/>
    <property type="project" value="UniProtKB-KW"/>
</dbReference>
<dbReference type="GO" id="GO:0018580">
    <property type="term" value="F:nitronate monooxygenase activity"/>
    <property type="evidence" value="ECO:0007669"/>
    <property type="project" value="InterPro"/>
</dbReference>
<dbReference type="InterPro" id="IPR004136">
    <property type="entry name" value="NMO"/>
</dbReference>
<comment type="cofactor">
    <cofactor evidence="1">
        <name>FMN</name>
        <dbReference type="ChEBI" id="CHEBI:58210"/>
    </cofactor>
</comment>
<evidence type="ECO:0000256" key="11">
    <source>
        <dbReference type="ARBA" id="ARBA00067136"/>
    </source>
</evidence>
<dbReference type="Gene3D" id="3.20.20.70">
    <property type="entry name" value="Aldolase class I"/>
    <property type="match status" value="1"/>
</dbReference>
<evidence type="ECO:0000313" key="13">
    <source>
        <dbReference type="Proteomes" id="UP000199657"/>
    </source>
</evidence>
<keyword evidence="4" id="KW-0285">Flavoprotein</keyword>
<proteinExistence type="inferred from homology"/>
<dbReference type="Proteomes" id="UP000199657">
    <property type="component" value="Unassembled WGS sequence"/>
</dbReference>
<evidence type="ECO:0000256" key="7">
    <source>
        <dbReference type="ARBA" id="ARBA00023002"/>
    </source>
</evidence>
<evidence type="ECO:0000256" key="9">
    <source>
        <dbReference type="ARBA" id="ARBA00031155"/>
    </source>
</evidence>
<accession>A0A1H8S7B2</accession>
<evidence type="ECO:0000256" key="6">
    <source>
        <dbReference type="ARBA" id="ARBA00022741"/>
    </source>
</evidence>
<name>A0A1H8S7B2_9GAMM</name>